<dbReference type="CDD" id="cd00090">
    <property type="entry name" value="HTH_ARSR"/>
    <property type="match status" value="1"/>
</dbReference>
<comment type="caution">
    <text evidence="7">The sequence shown here is derived from an EMBL/GenBank/DDBJ whole genome shotgun (WGS) entry which is preliminary data.</text>
</comment>
<proteinExistence type="predicted"/>
<dbReference type="GO" id="GO:0006355">
    <property type="term" value="P:regulation of DNA-templated transcription"/>
    <property type="evidence" value="ECO:0007669"/>
    <property type="project" value="UniProtKB-ARBA"/>
</dbReference>
<reference evidence="7 8" key="1">
    <citation type="submission" date="2019-03" db="EMBL/GenBank/DDBJ databases">
        <title>Genomic Encyclopedia of Type Strains, Phase IV (KMG-IV): sequencing the most valuable type-strain genomes for metagenomic binning, comparative biology and taxonomic classification.</title>
        <authorList>
            <person name="Goeker M."/>
        </authorList>
    </citation>
    <scope>NUCLEOTIDE SEQUENCE [LARGE SCALE GENOMIC DNA]</scope>
    <source>
        <strain evidence="7 8">DSM 24830</strain>
    </source>
</reference>
<dbReference type="InterPro" id="IPR019888">
    <property type="entry name" value="Tscrpt_reg_AsnC-like"/>
</dbReference>
<evidence type="ECO:0000256" key="4">
    <source>
        <dbReference type="ARBA" id="ARBA00023163"/>
    </source>
</evidence>
<dbReference type="Gene3D" id="3.30.70.920">
    <property type="match status" value="1"/>
</dbReference>
<protein>
    <recommendedName>
        <fullName evidence="5">Leucine-responsive regulatory protein</fullName>
    </recommendedName>
</protein>
<accession>A0A4R1ETM9</accession>
<dbReference type="AlphaFoldDB" id="A0A4R1ETM9"/>
<dbReference type="PANTHER" id="PTHR30154:SF0">
    <property type="entry name" value="LEUCINE-RESPONSIVE REGULATORY PROTEIN"/>
    <property type="match status" value="1"/>
</dbReference>
<dbReference type="Pfam" id="PF13412">
    <property type="entry name" value="HTH_24"/>
    <property type="match status" value="1"/>
</dbReference>
<dbReference type="InterPro" id="IPR019887">
    <property type="entry name" value="Tscrpt_reg_AsnC/Lrp_C"/>
</dbReference>
<evidence type="ECO:0000313" key="7">
    <source>
        <dbReference type="EMBL" id="TCJ84996.1"/>
    </source>
</evidence>
<keyword evidence="1" id="KW-0805">Transcription regulation</keyword>
<keyword evidence="3" id="KW-0010">Activator</keyword>
<dbReference type="GO" id="GO:0043200">
    <property type="term" value="P:response to amino acid"/>
    <property type="evidence" value="ECO:0007669"/>
    <property type="project" value="TreeGrafter"/>
</dbReference>
<evidence type="ECO:0000259" key="6">
    <source>
        <dbReference type="PROSITE" id="PS50956"/>
    </source>
</evidence>
<dbReference type="InterPro" id="IPR011008">
    <property type="entry name" value="Dimeric_a/b-barrel"/>
</dbReference>
<dbReference type="SMART" id="SM00344">
    <property type="entry name" value="HTH_ASNC"/>
    <property type="match status" value="1"/>
</dbReference>
<dbReference type="InterPro" id="IPR000485">
    <property type="entry name" value="AsnC-type_HTH_dom"/>
</dbReference>
<evidence type="ECO:0000256" key="2">
    <source>
        <dbReference type="ARBA" id="ARBA00023125"/>
    </source>
</evidence>
<evidence type="ECO:0000256" key="1">
    <source>
        <dbReference type="ARBA" id="ARBA00023015"/>
    </source>
</evidence>
<dbReference type="PROSITE" id="PS50956">
    <property type="entry name" value="HTH_ASNC_2"/>
    <property type="match status" value="1"/>
</dbReference>
<dbReference type="SUPFAM" id="SSF46785">
    <property type="entry name" value="Winged helix' DNA-binding domain"/>
    <property type="match status" value="1"/>
</dbReference>
<dbReference type="PRINTS" id="PR00033">
    <property type="entry name" value="HTHASNC"/>
</dbReference>
<evidence type="ECO:0000256" key="5">
    <source>
        <dbReference type="ARBA" id="ARBA00039227"/>
    </source>
</evidence>
<dbReference type="Gene3D" id="1.10.10.10">
    <property type="entry name" value="Winged helix-like DNA-binding domain superfamily/Winged helix DNA-binding domain"/>
    <property type="match status" value="1"/>
</dbReference>
<dbReference type="GO" id="GO:0043565">
    <property type="term" value="F:sequence-specific DNA binding"/>
    <property type="evidence" value="ECO:0007669"/>
    <property type="project" value="InterPro"/>
</dbReference>
<dbReference type="SUPFAM" id="SSF54909">
    <property type="entry name" value="Dimeric alpha+beta barrel"/>
    <property type="match status" value="1"/>
</dbReference>
<keyword evidence="4" id="KW-0804">Transcription</keyword>
<dbReference type="InterPro" id="IPR011991">
    <property type="entry name" value="ArsR-like_HTH"/>
</dbReference>
<keyword evidence="2" id="KW-0238">DNA-binding</keyword>
<evidence type="ECO:0000313" key="8">
    <source>
        <dbReference type="Proteomes" id="UP000294887"/>
    </source>
</evidence>
<dbReference type="RefSeq" id="WP_243651642.1">
    <property type="nucleotide sequence ID" value="NZ_BAAAFU010000001.1"/>
</dbReference>
<dbReference type="Proteomes" id="UP000294887">
    <property type="component" value="Unassembled WGS sequence"/>
</dbReference>
<dbReference type="InterPro" id="IPR036390">
    <property type="entry name" value="WH_DNA-bd_sf"/>
</dbReference>
<keyword evidence="8" id="KW-1185">Reference proteome</keyword>
<organism evidence="7 8">
    <name type="scientific">Cocleimonas flava</name>
    <dbReference type="NCBI Taxonomy" id="634765"/>
    <lineage>
        <taxon>Bacteria</taxon>
        <taxon>Pseudomonadati</taxon>
        <taxon>Pseudomonadota</taxon>
        <taxon>Gammaproteobacteria</taxon>
        <taxon>Thiotrichales</taxon>
        <taxon>Thiotrichaceae</taxon>
        <taxon>Cocleimonas</taxon>
    </lineage>
</organism>
<sequence>MIEKNKVLQLDSIDKRILEELQHNARISNVELSKRVNLSPTPCLERVKRLEKAEVIQGYHAIICPVKTNTSLLVFIEVTLEKTNNEVFREFSNRVKNYSEILECHMIAGGFDYLLKLRFSDIQQYREFLGKGLDTLPYVSLTHTNIVSEEVKDTTYNDLRNI</sequence>
<feature type="domain" description="HTH asnC-type" evidence="6">
    <location>
        <begin position="10"/>
        <end position="71"/>
    </location>
</feature>
<dbReference type="GO" id="GO:0005829">
    <property type="term" value="C:cytosol"/>
    <property type="evidence" value="ECO:0007669"/>
    <property type="project" value="TreeGrafter"/>
</dbReference>
<dbReference type="PANTHER" id="PTHR30154">
    <property type="entry name" value="LEUCINE-RESPONSIVE REGULATORY PROTEIN"/>
    <property type="match status" value="1"/>
</dbReference>
<name>A0A4R1ETM9_9GAMM</name>
<dbReference type="FunFam" id="1.10.10.10:FF:000186">
    <property type="entry name" value="AsnC family transcriptional regulator"/>
    <property type="match status" value="1"/>
</dbReference>
<evidence type="ECO:0000256" key="3">
    <source>
        <dbReference type="ARBA" id="ARBA00023159"/>
    </source>
</evidence>
<dbReference type="Pfam" id="PF01037">
    <property type="entry name" value="AsnC_trans_reg"/>
    <property type="match status" value="1"/>
</dbReference>
<dbReference type="InterPro" id="IPR036388">
    <property type="entry name" value="WH-like_DNA-bd_sf"/>
</dbReference>
<gene>
    <name evidence="7" type="ORF">EV695_2961</name>
</gene>
<dbReference type="EMBL" id="SMFQ01000004">
    <property type="protein sequence ID" value="TCJ84996.1"/>
    <property type="molecule type" value="Genomic_DNA"/>
</dbReference>